<reference evidence="1" key="1">
    <citation type="submission" date="2021-01" db="EMBL/GenBank/DDBJ databases">
        <title>Whole genome shotgun sequence of Actinoplanes ferrugineus NBRC 15555.</title>
        <authorList>
            <person name="Komaki H."/>
            <person name="Tamura T."/>
        </authorList>
    </citation>
    <scope>NUCLEOTIDE SEQUENCE</scope>
    <source>
        <strain evidence="1">NBRC 15555</strain>
    </source>
</reference>
<keyword evidence="2" id="KW-1185">Reference proteome</keyword>
<name>A0A919IZD0_9ACTN</name>
<dbReference type="Proteomes" id="UP000598174">
    <property type="component" value="Unassembled WGS sequence"/>
</dbReference>
<sequence>MESDAEAARSSADRLAQALENAGFDVGQEFPALSDAIGHRGSPVVRLGDVLPAVADRLADALRVDYGDR</sequence>
<dbReference type="EMBL" id="BOMM01000029">
    <property type="protein sequence ID" value="GIE11620.1"/>
    <property type="molecule type" value="Genomic_DNA"/>
</dbReference>
<dbReference type="AlphaFoldDB" id="A0A919IZD0"/>
<evidence type="ECO:0000313" key="2">
    <source>
        <dbReference type="Proteomes" id="UP000598174"/>
    </source>
</evidence>
<comment type="caution">
    <text evidence="1">The sequence shown here is derived from an EMBL/GenBank/DDBJ whole genome shotgun (WGS) entry which is preliminary data.</text>
</comment>
<organism evidence="1 2">
    <name type="scientific">Paractinoplanes ferrugineus</name>
    <dbReference type="NCBI Taxonomy" id="113564"/>
    <lineage>
        <taxon>Bacteria</taxon>
        <taxon>Bacillati</taxon>
        <taxon>Actinomycetota</taxon>
        <taxon>Actinomycetes</taxon>
        <taxon>Micromonosporales</taxon>
        <taxon>Micromonosporaceae</taxon>
        <taxon>Paractinoplanes</taxon>
    </lineage>
</organism>
<evidence type="ECO:0000313" key="1">
    <source>
        <dbReference type="EMBL" id="GIE11620.1"/>
    </source>
</evidence>
<gene>
    <name evidence="1" type="ORF">Afe05nite_34600</name>
</gene>
<proteinExistence type="predicted"/>
<dbReference type="RefSeq" id="WP_203818130.1">
    <property type="nucleotide sequence ID" value="NZ_BAAABP010000058.1"/>
</dbReference>
<protein>
    <submittedName>
        <fullName evidence="1">Uncharacterized protein</fullName>
    </submittedName>
</protein>
<accession>A0A919IZD0</accession>